<gene>
    <name evidence="2" type="ORF">PPROV_001115600</name>
</gene>
<sequence length="311" mass="35806">MAYQMQQLSRSTAHYNTHTGRRRRVRVRVRVTARDVQRPLPTRPMPDRSQLPQEYLLHSREDAILDPPALKEAHHFVNLSNGVEAVPILRNLNLNLAGFLRIQSTACEQFHTKYAQILDECDASLLIRLALDEPCYVWDFGSRNPESGVPRALWYGLEWVRFACARSWGLAPSECKHRDDALPRALLRGKDVRSAFEDKFRALPQRTARKLRYYRRFRCDPTVNPDDPQPTPPGQMRVPLYGVYGATDRDNDAAFFVDIMRRCSSGTLEMDDDDDDDDAKSDVERLRQHGLALWMGGVSHSERDLILDSQM</sequence>
<evidence type="ECO:0000256" key="1">
    <source>
        <dbReference type="SAM" id="MobiDB-lite"/>
    </source>
</evidence>
<accession>A0A830I5W2</accession>
<feature type="compositionally biased region" description="Polar residues" evidence="1">
    <location>
        <begin position="1"/>
        <end position="18"/>
    </location>
</feature>
<name>A0A830I5W2_9CHLO</name>
<proteinExistence type="predicted"/>
<organism evidence="2 3">
    <name type="scientific">Pycnococcus provasolii</name>
    <dbReference type="NCBI Taxonomy" id="41880"/>
    <lineage>
        <taxon>Eukaryota</taxon>
        <taxon>Viridiplantae</taxon>
        <taxon>Chlorophyta</taxon>
        <taxon>Pseudoscourfieldiophyceae</taxon>
        <taxon>Pseudoscourfieldiales</taxon>
        <taxon>Pycnococcaceae</taxon>
        <taxon>Pycnococcus</taxon>
    </lineage>
</organism>
<evidence type="ECO:0000313" key="3">
    <source>
        <dbReference type="Proteomes" id="UP000660262"/>
    </source>
</evidence>
<keyword evidence="3" id="KW-1185">Reference proteome</keyword>
<dbReference type="EMBL" id="BNJQ01000041">
    <property type="protein sequence ID" value="GHP12429.1"/>
    <property type="molecule type" value="Genomic_DNA"/>
</dbReference>
<protein>
    <submittedName>
        <fullName evidence="2">Uncharacterized protein</fullName>
    </submittedName>
</protein>
<comment type="caution">
    <text evidence="2">The sequence shown here is derived from an EMBL/GenBank/DDBJ whole genome shotgun (WGS) entry which is preliminary data.</text>
</comment>
<reference evidence="2" key="1">
    <citation type="submission" date="2020-10" db="EMBL/GenBank/DDBJ databases">
        <title>Unveiling of a novel bifunctional photoreceptor, Dualchrome1, isolated from a cosmopolitan green alga.</title>
        <authorList>
            <person name="Suzuki S."/>
            <person name="Kawachi M."/>
        </authorList>
    </citation>
    <scope>NUCLEOTIDE SEQUENCE</scope>
    <source>
        <strain evidence="2">NIES 2893</strain>
    </source>
</reference>
<dbReference type="OrthoDB" id="5682at2759"/>
<evidence type="ECO:0000313" key="2">
    <source>
        <dbReference type="EMBL" id="GHP12429.1"/>
    </source>
</evidence>
<dbReference type="AlphaFoldDB" id="A0A830I5W2"/>
<dbReference type="Proteomes" id="UP000660262">
    <property type="component" value="Unassembled WGS sequence"/>
</dbReference>
<feature type="region of interest" description="Disordered" evidence="1">
    <location>
        <begin position="1"/>
        <end position="22"/>
    </location>
</feature>